<dbReference type="CDD" id="cd22268">
    <property type="entry name" value="DPBB_RlpA-like"/>
    <property type="match status" value="1"/>
</dbReference>
<dbReference type="Proteomes" id="UP000011841">
    <property type="component" value="Chromosome"/>
</dbReference>
<dbReference type="AlphaFoldDB" id="M4ZBU7"/>
<dbReference type="InterPro" id="IPR036908">
    <property type="entry name" value="RlpA-like_sf"/>
</dbReference>
<feature type="chain" id="PRO_5009992279" description="Endolytic peptidoglycan transglycosylase RlpA" evidence="5">
    <location>
        <begin position="22"/>
        <end position="159"/>
    </location>
</feature>
<evidence type="ECO:0000256" key="3">
    <source>
        <dbReference type="HAMAP-Rule" id="MF_02071"/>
    </source>
</evidence>
<evidence type="ECO:0000259" key="6">
    <source>
        <dbReference type="Pfam" id="PF03330"/>
    </source>
</evidence>
<dbReference type="GO" id="GO:0000270">
    <property type="term" value="P:peptidoglycan metabolic process"/>
    <property type="evidence" value="ECO:0007669"/>
    <property type="project" value="UniProtKB-UniRule"/>
</dbReference>
<name>M4ZBU7_9BRAD</name>
<sequence length="159" mass="16716">MRAALVLAAAASLAGCAQSSAVRQARLTSPTKQADIGFRPPVQRVERAPDSVVRVRHAELSPPATRSASSGLASYYSEGQKTASGERFDPSELTAAHRSLPFGTRLQVTNVKTGRSVVVRVNDRGPFVGGRVVDVSYSAAQALGMVNTGVAQVKVDVVR</sequence>
<dbReference type="GO" id="GO:0008932">
    <property type="term" value="F:lytic endotransglycosylase activity"/>
    <property type="evidence" value="ECO:0007669"/>
    <property type="project" value="UniProtKB-UniRule"/>
</dbReference>
<dbReference type="KEGG" id="aol:S58_53700"/>
<comment type="function">
    <text evidence="3">Lytic transglycosylase with a strong preference for naked glycan strands that lack stem peptides.</text>
</comment>
<proteinExistence type="inferred from homology"/>
<protein>
    <recommendedName>
        <fullName evidence="3">Endolytic peptidoglycan transglycosylase RlpA</fullName>
        <ecNumber evidence="3">4.2.2.-</ecNumber>
    </recommendedName>
</protein>
<dbReference type="Gene3D" id="2.40.40.10">
    <property type="entry name" value="RlpA-like domain"/>
    <property type="match status" value="1"/>
</dbReference>
<reference evidence="7 8" key="1">
    <citation type="journal article" date="2013" name="Appl. Environ. Microbiol.">
        <title>Genome analysis suggests that the soil oligotrophic bacterium Agromonas oligotrophica (Bradyrhizobium oligotrophicum) is a nitrogen-fixing symbiont of Aeschynomene indica.</title>
        <authorList>
            <person name="Okubo T."/>
            <person name="Fukushima S."/>
            <person name="Itakura M."/>
            <person name="Oshima K."/>
            <person name="Longtonglang A."/>
            <person name="Teaumroong N."/>
            <person name="Mitsui H."/>
            <person name="Hattori M."/>
            <person name="Hattori R."/>
            <person name="Hattori T."/>
            <person name="Minamisawa K."/>
        </authorList>
    </citation>
    <scope>NUCLEOTIDE SEQUENCE [LARGE SCALE GENOMIC DNA]</scope>
    <source>
        <strain evidence="7 8">S58</strain>
    </source>
</reference>
<evidence type="ECO:0000256" key="5">
    <source>
        <dbReference type="SAM" id="SignalP"/>
    </source>
</evidence>
<keyword evidence="8" id="KW-1185">Reference proteome</keyword>
<comment type="subcellular location">
    <subcellularLocation>
        <location evidence="3">Cell membrane</location>
        <topology evidence="3">Lipid-anchor</topology>
    </subcellularLocation>
</comment>
<keyword evidence="5" id="KW-0732">Signal</keyword>
<dbReference type="PATRIC" id="fig|1245469.3.peg.5498"/>
<dbReference type="Pfam" id="PF03330">
    <property type="entry name" value="DPBB_1"/>
    <property type="match status" value="1"/>
</dbReference>
<gene>
    <name evidence="3" type="primary">rlpA</name>
    <name evidence="7" type="ORF">S58_53700</name>
</gene>
<dbReference type="InterPro" id="IPR034718">
    <property type="entry name" value="RlpA"/>
</dbReference>
<dbReference type="STRING" id="1245469.S58_53700"/>
<keyword evidence="3" id="KW-1003">Cell membrane</keyword>
<organism evidence="7 8">
    <name type="scientific">Bradyrhizobium oligotrophicum S58</name>
    <dbReference type="NCBI Taxonomy" id="1245469"/>
    <lineage>
        <taxon>Bacteria</taxon>
        <taxon>Pseudomonadati</taxon>
        <taxon>Pseudomonadota</taxon>
        <taxon>Alphaproteobacteria</taxon>
        <taxon>Hyphomicrobiales</taxon>
        <taxon>Nitrobacteraceae</taxon>
        <taxon>Bradyrhizobium</taxon>
    </lineage>
</organism>
<dbReference type="HAMAP" id="MF_02071">
    <property type="entry name" value="RlpA"/>
    <property type="match status" value="1"/>
</dbReference>
<keyword evidence="3" id="KW-0564">Palmitate</keyword>
<evidence type="ECO:0000256" key="4">
    <source>
        <dbReference type="RuleBase" id="RU003495"/>
    </source>
</evidence>
<dbReference type="GO" id="GO:0005886">
    <property type="term" value="C:plasma membrane"/>
    <property type="evidence" value="ECO:0007669"/>
    <property type="project" value="UniProtKB-SubCell"/>
</dbReference>
<feature type="signal peptide" evidence="5">
    <location>
        <begin position="1"/>
        <end position="21"/>
    </location>
</feature>
<keyword evidence="3" id="KW-0449">Lipoprotein</keyword>
<dbReference type="InterPro" id="IPR012997">
    <property type="entry name" value="RplA"/>
</dbReference>
<dbReference type="eggNOG" id="COG0797">
    <property type="taxonomic scope" value="Bacteria"/>
</dbReference>
<dbReference type="EMBL" id="AP012603">
    <property type="protein sequence ID" value="BAM91348.1"/>
    <property type="molecule type" value="Genomic_DNA"/>
</dbReference>
<dbReference type="InterPro" id="IPR009009">
    <property type="entry name" value="RlpA-like_DPBB"/>
</dbReference>
<evidence type="ECO:0000313" key="7">
    <source>
        <dbReference type="EMBL" id="BAM91348.1"/>
    </source>
</evidence>
<dbReference type="PROSITE" id="PS51257">
    <property type="entry name" value="PROKAR_LIPOPROTEIN"/>
    <property type="match status" value="1"/>
</dbReference>
<accession>M4ZBU7</accession>
<dbReference type="SUPFAM" id="SSF50685">
    <property type="entry name" value="Barwin-like endoglucanases"/>
    <property type="match status" value="1"/>
</dbReference>
<keyword evidence="2 3" id="KW-0961">Cell wall biogenesis/degradation</keyword>
<dbReference type="GO" id="GO:0071555">
    <property type="term" value="P:cell wall organization"/>
    <property type="evidence" value="ECO:0007669"/>
    <property type="project" value="UniProtKB-KW"/>
</dbReference>
<evidence type="ECO:0000256" key="1">
    <source>
        <dbReference type="ARBA" id="ARBA00023239"/>
    </source>
</evidence>
<keyword evidence="3" id="KW-0472">Membrane</keyword>
<evidence type="ECO:0000256" key="2">
    <source>
        <dbReference type="ARBA" id="ARBA00023316"/>
    </source>
</evidence>
<feature type="domain" description="RlpA-like protein double-psi beta-barrel" evidence="6">
    <location>
        <begin position="69"/>
        <end position="155"/>
    </location>
</feature>
<dbReference type="PANTHER" id="PTHR34183:SF8">
    <property type="entry name" value="ENDOLYTIC PEPTIDOGLYCAN TRANSGLYCOSYLASE RLPA-RELATED"/>
    <property type="match status" value="1"/>
</dbReference>
<dbReference type="HOGENOM" id="CLU_042923_6_4_5"/>
<dbReference type="EC" id="4.2.2.-" evidence="3"/>
<evidence type="ECO:0000313" key="8">
    <source>
        <dbReference type="Proteomes" id="UP000011841"/>
    </source>
</evidence>
<keyword evidence="1 3" id="KW-0456">Lyase</keyword>
<comment type="similarity">
    <text evidence="3 4">Belongs to the RlpA family.</text>
</comment>
<dbReference type="PANTHER" id="PTHR34183">
    <property type="entry name" value="ENDOLYTIC PEPTIDOGLYCAN TRANSGLYCOSYLASE RLPA"/>
    <property type="match status" value="1"/>
</dbReference>
<dbReference type="NCBIfam" id="TIGR00413">
    <property type="entry name" value="rlpA"/>
    <property type="match status" value="1"/>
</dbReference>